<dbReference type="InterPro" id="IPR019734">
    <property type="entry name" value="TPR_rpt"/>
</dbReference>
<dbReference type="Gene3D" id="3.90.70.10">
    <property type="entry name" value="Cysteine proteinases"/>
    <property type="match status" value="1"/>
</dbReference>
<dbReference type="SUPFAM" id="SSF48452">
    <property type="entry name" value="TPR-like"/>
    <property type="match status" value="1"/>
</dbReference>
<accession>A0A1H3F0G3</accession>
<dbReference type="EMBL" id="FNOY01000010">
    <property type="protein sequence ID" value="SDX84523.1"/>
    <property type="molecule type" value="Genomic_DNA"/>
</dbReference>
<dbReference type="InterPro" id="IPR011990">
    <property type="entry name" value="TPR-like_helical_dom_sf"/>
</dbReference>
<dbReference type="NCBIfam" id="NF033920">
    <property type="entry name" value="C39_PA2778_fam"/>
    <property type="match status" value="1"/>
</dbReference>
<dbReference type="STRING" id="44576.SAMN05421881_101020"/>
<evidence type="ECO:0000313" key="2">
    <source>
        <dbReference type="EMBL" id="SDX84523.1"/>
    </source>
</evidence>
<dbReference type="InterPro" id="IPR039564">
    <property type="entry name" value="Peptidase_C39-like"/>
</dbReference>
<dbReference type="Pfam" id="PF13529">
    <property type="entry name" value="Peptidase_C39_2"/>
    <property type="match status" value="1"/>
</dbReference>
<keyword evidence="3" id="KW-1185">Reference proteome</keyword>
<dbReference type="InterPro" id="IPR039563">
    <property type="entry name" value="Peptidase_C39_single_dom"/>
</dbReference>
<dbReference type="OrthoDB" id="9814129at2"/>
<feature type="domain" description="Peptidase C39-like" evidence="1">
    <location>
        <begin position="60"/>
        <end position="169"/>
    </location>
</feature>
<organism evidence="2 3">
    <name type="scientific">Nitrosomonas halophila</name>
    <dbReference type="NCBI Taxonomy" id="44576"/>
    <lineage>
        <taxon>Bacteria</taxon>
        <taxon>Pseudomonadati</taxon>
        <taxon>Pseudomonadota</taxon>
        <taxon>Betaproteobacteria</taxon>
        <taxon>Nitrosomonadales</taxon>
        <taxon>Nitrosomonadaceae</taxon>
        <taxon>Nitrosomonas</taxon>
    </lineage>
</organism>
<dbReference type="CDD" id="cd02549">
    <property type="entry name" value="Peptidase_C39A"/>
    <property type="match status" value="1"/>
</dbReference>
<dbReference type="Pfam" id="PF13432">
    <property type="entry name" value="TPR_16"/>
    <property type="match status" value="1"/>
</dbReference>
<reference evidence="2 3" key="1">
    <citation type="submission" date="2016-10" db="EMBL/GenBank/DDBJ databases">
        <authorList>
            <person name="de Groot N.N."/>
        </authorList>
    </citation>
    <scope>NUCLEOTIDE SEQUENCE [LARGE SCALE GENOMIC DNA]</scope>
    <source>
        <strain evidence="2 3">Nm1</strain>
    </source>
</reference>
<dbReference type="AlphaFoldDB" id="A0A1H3F0G3"/>
<evidence type="ECO:0000259" key="1">
    <source>
        <dbReference type="Pfam" id="PF13529"/>
    </source>
</evidence>
<dbReference type="Proteomes" id="UP000198640">
    <property type="component" value="Unassembled WGS sequence"/>
</dbReference>
<dbReference type="Gene3D" id="1.25.40.10">
    <property type="entry name" value="Tetratricopeptide repeat domain"/>
    <property type="match status" value="1"/>
</dbReference>
<evidence type="ECO:0000313" key="3">
    <source>
        <dbReference type="Proteomes" id="UP000198640"/>
    </source>
</evidence>
<dbReference type="SMART" id="SM00028">
    <property type="entry name" value="TPR"/>
    <property type="match status" value="2"/>
</dbReference>
<name>A0A1H3F0G3_9PROT</name>
<protein>
    <submittedName>
        <fullName evidence="2">TPR repeat-containing protein</fullName>
    </submittedName>
</protein>
<gene>
    <name evidence="2" type="ORF">SAMN05421881_101020</name>
</gene>
<proteinExistence type="predicted"/>
<sequence length="325" mass="34934">MSPKLLRLCQQAQLGQVNLKLRAGLQCCLLMILLSGCTAPQTRLALEQPTGFARQAIVANVPFYPQEAYYCGPAALAMMLTWAGMPTGQEQIAPEVFTPGRQGTLTQDILAGARRHGALAITVDSLSDILTEISAGNPVMVFQNLGLKIWPQWHFSVAVGYDLANENLLLHSGLTPYRTTDLHAFEQTWQRAGAWAVTITAPDRLPATSTEIAALKAAAGLERAAHYTAAITAYQAIIQRWPESKIARMGIGNTEYKQGRFEQAATAFRAVIQIDAAYAAAWNNLAHALAGQGLGSEAAAAARRAVVLDASNPAYQATLHAIIQD</sequence>
<dbReference type="RefSeq" id="WP_090412322.1">
    <property type="nucleotide sequence ID" value="NZ_FNOY01000010.1"/>
</dbReference>